<organism evidence="2 3">
    <name type="scientific">Zasmidium cellare ATCC 36951</name>
    <dbReference type="NCBI Taxonomy" id="1080233"/>
    <lineage>
        <taxon>Eukaryota</taxon>
        <taxon>Fungi</taxon>
        <taxon>Dikarya</taxon>
        <taxon>Ascomycota</taxon>
        <taxon>Pezizomycotina</taxon>
        <taxon>Dothideomycetes</taxon>
        <taxon>Dothideomycetidae</taxon>
        <taxon>Mycosphaerellales</taxon>
        <taxon>Mycosphaerellaceae</taxon>
        <taxon>Zasmidium</taxon>
    </lineage>
</organism>
<reference evidence="2" key="1">
    <citation type="journal article" date="2020" name="Stud. Mycol.">
        <title>101 Dothideomycetes genomes: a test case for predicting lifestyles and emergence of pathogens.</title>
        <authorList>
            <person name="Haridas S."/>
            <person name="Albert R."/>
            <person name="Binder M."/>
            <person name="Bloem J."/>
            <person name="Labutti K."/>
            <person name="Salamov A."/>
            <person name="Andreopoulos B."/>
            <person name="Baker S."/>
            <person name="Barry K."/>
            <person name="Bills G."/>
            <person name="Bluhm B."/>
            <person name="Cannon C."/>
            <person name="Castanera R."/>
            <person name="Culley D."/>
            <person name="Daum C."/>
            <person name="Ezra D."/>
            <person name="Gonzalez J."/>
            <person name="Henrissat B."/>
            <person name="Kuo A."/>
            <person name="Liang C."/>
            <person name="Lipzen A."/>
            <person name="Lutzoni F."/>
            <person name="Magnuson J."/>
            <person name="Mondo S."/>
            <person name="Nolan M."/>
            <person name="Ohm R."/>
            <person name="Pangilinan J."/>
            <person name="Park H.-J."/>
            <person name="Ramirez L."/>
            <person name="Alfaro M."/>
            <person name="Sun H."/>
            <person name="Tritt A."/>
            <person name="Yoshinaga Y."/>
            <person name="Zwiers L.-H."/>
            <person name="Turgeon B."/>
            <person name="Goodwin S."/>
            <person name="Spatafora J."/>
            <person name="Crous P."/>
            <person name="Grigoriev I."/>
        </authorList>
    </citation>
    <scope>NUCLEOTIDE SEQUENCE</scope>
    <source>
        <strain evidence="2">ATCC 36951</strain>
    </source>
</reference>
<sequence>MSTPTDPRDPSTILQTLRTTVHHFVSSQLPLLCTAVYELPSKTLQRYVERDRSFDARQGPIGNPFQGFVDPGLNDGIEERRRRRYEEYLRRRREERERDNRGGSGGK</sequence>
<evidence type="ECO:0000313" key="3">
    <source>
        <dbReference type="Proteomes" id="UP000799537"/>
    </source>
</evidence>
<evidence type="ECO:0000256" key="1">
    <source>
        <dbReference type="SAM" id="MobiDB-lite"/>
    </source>
</evidence>
<name>A0A6A6CN11_ZASCE</name>
<evidence type="ECO:0000313" key="2">
    <source>
        <dbReference type="EMBL" id="KAF2168647.1"/>
    </source>
</evidence>
<dbReference type="Proteomes" id="UP000799537">
    <property type="component" value="Unassembled WGS sequence"/>
</dbReference>
<dbReference type="RefSeq" id="XP_033669536.1">
    <property type="nucleotide sequence ID" value="XM_033805838.1"/>
</dbReference>
<keyword evidence="3" id="KW-1185">Reference proteome</keyword>
<dbReference type="OrthoDB" id="3647031at2759"/>
<proteinExistence type="predicted"/>
<accession>A0A6A6CN11</accession>
<feature type="region of interest" description="Disordered" evidence="1">
    <location>
        <begin position="55"/>
        <end position="83"/>
    </location>
</feature>
<feature type="compositionally biased region" description="Basic and acidic residues" evidence="1">
    <location>
        <begin position="88"/>
        <end position="101"/>
    </location>
</feature>
<dbReference type="AlphaFoldDB" id="A0A6A6CN11"/>
<feature type="region of interest" description="Disordered" evidence="1">
    <location>
        <begin position="88"/>
        <end position="107"/>
    </location>
</feature>
<gene>
    <name evidence="2" type="ORF">M409DRAFT_21391</name>
</gene>
<dbReference type="GeneID" id="54559110"/>
<protein>
    <submittedName>
        <fullName evidence="2">Uncharacterized protein</fullName>
    </submittedName>
</protein>
<dbReference type="EMBL" id="ML993590">
    <property type="protein sequence ID" value="KAF2168647.1"/>
    <property type="molecule type" value="Genomic_DNA"/>
</dbReference>